<name>A0A0W0R6K4_LEGBO</name>
<keyword evidence="2 4" id="KW-0479">Metal-binding</keyword>
<evidence type="ECO:0000256" key="2">
    <source>
        <dbReference type="ARBA" id="ARBA00022723"/>
    </source>
</evidence>
<protein>
    <submittedName>
        <fullName evidence="6">Putative signal peptide protein</fullName>
    </submittedName>
</protein>
<reference evidence="6 7" key="1">
    <citation type="submission" date="2015-11" db="EMBL/GenBank/DDBJ databases">
        <title>Genomic analysis of 38 Legionella species identifies large and diverse effector repertoires.</title>
        <authorList>
            <person name="Burstein D."/>
            <person name="Amaro F."/>
            <person name="Zusman T."/>
            <person name="Lifshitz Z."/>
            <person name="Cohen O."/>
            <person name="Gilbert J.A."/>
            <person name="Pupko T."/>
            <person name="Shuman H.A."/>
            <person name="Segal G."/>
        </authorList>
    </citation>
    <scope>NUCLEOTIDE SEQUENCE [LARGE SCALE GENOMIC DNA]</scope>
    <source>
        <strain evidence="6 7">WIGA</strain>
    </source>
</reference>
<dbReference type="PROSITE" id="PS51007">
    <property type="entry name" value="CYTC"/>
    <property type="match status" value="1"/>
</dbReference>
<keyword evidence="1 4" id="KW-0349">Heme</keyword>
<evidence type="ECO:0000313" key="6">
    <source>
        <dbReference type="EMBL" id="KTC66668.1"/>
    </source>
</evidence>
<dbReference type="STRING" id="447.Lboz_3563"/>
<evidence type="ECO:0000256" key="1">
    <source>
        <dbReference type="ARBA" id="ARBA00022617"/>
    </source>
</evidence>
<gene>
    <name evidence="6" type="ORF">Lboz_3563</name>
</gene>
<keyword evidence="3 4" id="KW-0408">Iron</keyword>
<dbReference type="EMBL" id="LNXU01000060">
    <property type="protein sequence ID" value="KTC66668.1"/>
    <property type="molecule type" value="Genomic_DNA"/>
</dbReference>
<dbReference type="GO" id="GO:0020037">
    <property type="term" value="F:heme binding"/>
    <property type="evidence" value="ECO:0007669"/>
    <property type="project" value="InterPro"/>
</dbReference>
<evidence type="ECO:0000256" key="3">
    <source>
        <dbReference type="ARBA" id="ARBA00023004"/>
    </source>
</evidence>
<comment type="caution">
    <text evidence="6">The sequence shown here is derived from an EMBL/GenBank/DDBJ whole genome shotgun (WGS) entry which is preliminary data.</text>
</comment>
<keyword evidence="7" id="KW-1185">Reference proteome</keyword>
<dbReference type="SUPFAM" id="SSF46626">
    <property type="entry name" value="Cytochrome c"/>
    <property type="match status" value="1"/>
</dbReference>
<dbReference type="RefSeq" id="WP_058461052.1">
    <property type="nucleotide sequence ID" value="NZ_CAAAIY010000020.1"/>
</dbReference>
<sequence>MKGLKYIFLLVGIWLIWEPAFTATQSSNTTLQIITPKQSFTLTNPELLSHPDLTQVTINNDRAYPNKIMHHKVIPLCKLLALFHIRQHDLIEFIAHDNFHVYVPAVKIMDCSKNASIAMLAIEPASKWPIIDNHTGLTAGPYEIIWLYPERSYISNEYWAWSVITIKIIRKLNYQHVLAPPETTNSAIANGYKIYVSHCEGCHMINHIGKSKIGPDLNCPKNPLDYYPNITQLKKFIRDPKSVRSLPRGRMSGSDKQSLSDNDLDDLVQFFTYMNMKKQC</sequence>
<dbReference type="InterPro" id="IPR009056">
    <property type="entry name" value="Cyt_c-like_dom"/>
</dbReference>
<dbReference type="OrthoDB" id="5728201at2"/>
<dbReference type="AlphaFoldDB" id="A0A0W0R6K4"/>
<dbReference type="Proteomes" id="UP000054695">
    <property type="component" value="Unassembled WGS sequence"/>
</dbReference>
<proteinExistence type="predicted"/>
<dbReference type="GO" id="GO:0009055">
    <property type="term" value="F:electron transfer activity"/>
    <property type="evidence" value="ECO:0007669"/>
    <property type="project" value="InterPro"/>
</dbReference>
<dbReference type="Pfam" id="PF13442">
    <property type="entry name" value="Cytochrome_CBB3"/>
    <property type="match status" value="1"/>
</dbReference>
<accession>A0A0W0R6K4</accession>
<evidence type="ECO:0000256" key="4">
    <source>
        <dbReference type="PROSITE-ProRule" id="PRU00433"/>
    </source>
</evidence>
<evidence type="ECO:0000313" key="7">
    <source>
        <dbReference type="Proteomes" id="UP000054695"/>
    </source>
</evidence>
<organism evidence="6 7">
    <name type="scientific">Legionella bozemanae</name>
    <name type="common">Fluoribacter bozemanae</name>
    <dbReference type="NCBI Taxonomy" id="447"/>
    <lineage>
        <taxon>Bacteria</taxon>
        <taxon>Pseudomonadati</taxon>
        <taxon>Pseudomonadota</taxon>
        <taxon>Gammaproteobacteria</taxon>
        <taxon>Legionellales</taxon>
        <taxon>Legionellaceae</taxon>
        <taxon>Legionella</taxon>
    </lineage>
</organism>
<evidence type="ECO:0000259" key="5">
    <source>
        <dbReference type="PROSITE" id="PS51007"/>
    </source>
</evidence>
<dbReference type="PATRIC" id="fig|447.4.peg.3820"/>
<dbReference type="Gene3D" id="1.10.760.10">
    <property type="entry name" value="Cytochrome c-like domain"/>
    <property type="match status" value="1"/>
</dbReference>
<feature type="domain" description="Cytochrome c" evidence="5">
    <location>
        <begin position="186"/>
        <end position="275"/>
    </location>
</feature>
<dbReference type="InterPro" id="IPR036909">
    <property type="entry name" value="Cyt_c-like_dom_sf"/>
</dbReference>
<dbReference type="GO" id="GO:0046872">
    <property type="term" value="F:metal ion binding"/>
    <property type="evidence" value="ECO:0007669"/>
    <property type="project" value="UniProtKB-KW"/>
</dbReference>